<dbReference type="InterPro" id="IPR036236">
    <property type="entry name" value="Znf_C2H2_sf"/>
</dbReference>
<evidence type="ECO:0000256" key="1">
    <source>
        <dbReference type="ARBA" id="ARBA00022723"/>
    </source>
</evidence>
<dbReference type="EMBL" id="CAJZBQ010000027">
    <property type="protein sequence ID" value="CAG9320890.1"/>
    <property type="molecule type" value="Genomic_DNA"/>
</dbReference>
<keyword evidence="1" id="KW-0479">Metal-binding</keyword>
<dbReference type="InterPro" id="IPR013087">
    <property type="entry name" value="Znf_C2H2_type"/>
</dbReference>
<evidence type="ECO:0000259" key="6">
    <source>
        <dbReference type="PROSITE" id="PS50157"/>
    </source>
</evidence>
<keyword evidence="3 5" id="KW-0863">Zinc-finger</keyword>
<dbReference type="GO" id="GO:0008270">
    <property type="term" value="F:zinc ion binding"/>
    <property type="evidence" value="ECO:0007669"/>
    <property type="project" value="UniProtKB-KW"/>
</dbReference>
<keyword evidence="2" id="KW-0677">Repeat</keyword>
<evidence type="ECO:0000256" key="5">
    <source>
        <dbReference type="PROSITE-ProRule" id="PRU00042"/>
    </source>
</evidence>
<dbReference type="PANTHER" id="PTHR24403">
    <property type="entry name" value="ZINC FINGER PROTEIN"/>
    <property type="match status" value="1"/>
</dbReference>
<dbReference type="GO" id="GO:0010468">
    <property type="term" value="P:regulation of gene expression"/>
    <property type="evidence" value="ECO:0007669"/>
    <property type="project" value="TreeGrafter"/>
</dbReference>
<dbReference type="Gene3D" id="3.30.160.60">
    <property type="entry name" value="Classic Zinc Finger"/>
    <property type="match status" value="2"/>
</dbReference>
<dbReference type="AlphaFoldDB" id="A0AAU9J6I1"/>
<dbReference type="GO" id="GO:0005634">
    <property type="term" value="C:nucleus"/>
    <property type="evidence" value="ECO:0007669"/>
    <property type="project" value="TreeGrafter"/>
</dbReference>
<organism evidence="7 8">
    <name type="scientific">Blepharisma stoltei</name>
    <dbReference type="NCBI Taxonomy" id="1481888"/>
    <lineage>
        <taxon>Eukaryota</taxon>
        <taxon>Sar</taxon>
        <taxon>Alveolata</taxon>
        <taxon>Ciliophora</taxon>
        <taxon>Postciliodesmatophora</taxon>
        <taxon>Heterotrichea</taxon>
        <taxon>Heterotrichida</taxon>
        <taxon>Blepharismidae</taxon>
        <taxon>Blepharisma</taxon>
    </lineage>
</organism>
<feature type="domain" description="C2H2-type" evidence="6">
    <location>
        <begin position="59"/>
        <end position="87"/>
    </location>
</feature>
<evidence type="ECO:0000256" key="4">
    <source>
        <dbReference type="ARBA" id="ARBA00022833"/>
    </source>
</evidence>
<keyword evidence="8" id="KW-1185">Reference proteome</keyword>
<keyword evidence="4" id="KW-0862">Zinc</keyword>
<reference evidence="7" key="1">
    <citation type="submission" date="2021-09" db="EMBL/GenBank/DDBJ databases">
        <authorList>
            <consortium name="AG Swart"/>
            <person name="Singh M."/>
            <person name="Singh A."/>
            <person name="Seah K."/>
            <person name="Emmerich C."/>
        </authorList>
    </citation>
    <scope>NUCLEOTIDE SEQUENCE</scope>
    <source>
        <strain evidence="7">ATCC30299</strain>
    </source>
</reference>
<gene>
    <name evidence="7" type="ORF">BSTOLATCC_MIC27466</name>
</gene>
<evidence type="ECO:0000313" key="7">
    <source>
        <dbReference type="EMBL" id="CAG9320890.1"/>
    </source>
</evidence>
<sequence length="173" mass="19996">MNHRLGNLHNKLAIMAKSTIKQSPLRDLKCNVAGCGKVLSSKYNLKRHIESCHYGYKPYECPHCFKRFSSKQNKREHTKLEHASIKLPKVPKRQENSPSVNINIPLLTTLIILSSDPDIRPLSRYARIYLFGNDDIFRHPEKYIFNPIEESLREPNAKLGIPKELDSEGKKVY</sequence>
<evidence type="ECO:0000256" key="3">
    <source>
        <dbReference type="ARBA" id="ARBA00022771"/>
    </source>
</evidence>
<name>A0AAU9J6I1_9CILI</name>
<proteinExistence type="predicted"/>
<dbReference type="InterPro" id="IPR050688">
    <property type="entry name" value="Zinc_finger/UBP_domain"/>
</dbReference>
<dbReference type="SUPFAM" id="SSF57667">
    <property type="entry name" value="beta-beta-alpha zinc fingers"/>
    <property type="match status" value="1"/>
</dbReference>
<dbReference type="PROSITE" id="PS50157">
    <property type="entry name" value="ZINC_FINGER_C2H2_2"/>
    <property type="match status" value="2"/>
</dbReference>
<dbReference type="SMART" id="SM00355">
    <property type="entry name" value="ZnF_C2H2"/>
    <property type="match status" value="2"/>
</dbReference>
<feature type="domain" description="C2H2-type" evidence="6">
    <location>
        <begin position="28"/>
        <end position="58"/>
    </location>
</feature>
<protein>
    <recommendedName>
        <fullName evidence="6">C2H2-type domain-containing protein</fullName>
    </recommendedName>
</protein>
<dbReference type="Pfam" id="PF00096">
    <property type="entry name" value="zf-C2H2"/>
    <property type="match status" value="1"/>
</dbReference>
<dbReference type="PROSITE" id="PS00028">
    <property type="entry name" value="ZINC_FINGER_C2H2_1"/>
    <property type="match status" value="2"/>
</dbReference>
<evidence type="ECO:0000256" key="2">
    <source>
        <dbReference type="ARBA" id="ARBA00022737"/>
    </source>
</evidence>
<evidence type="ECO:0000313" key="8">
    <source>
        <dbReference type="Proteomes" id="UP001162131"/>
    </source>
</evidence>
<dbReference type="Proteomes" id="UP001162131">
    <property type="component" value="Unassembled WGS sequence"/>
</dbReference>
<accession>A0AAU9J6I1</accession>
<comment type="caution">
    <text evidence="7">The sequence shown here is derived from an EMBL/GenBank/DDBJ whole genome shotgun (WGS) entry which is preliminary data.</text>
</comment>
<dbReference type="PANTHER" id="PTHR24403:SF67">
    <property type="entry name" value="FI01116P-RELATED"/>
    <property type="match status" value="1"/>
</dbReference>